<sequence>MESQREDRVRRLAVIVATTSVVTAGVYVAGCSKSEYADVPEIMLEAAASSGSSPWMESISTADVPSAVPSSATVLTGDADTAQTLSGAEIGLYGGTPNSPVCDREKMDLFLGEHPDKAEAFRQVTHAQDIGDFLGGLSPVVLTADTRVTNHGFDNGVTTFQSVLQKGTTVLIDDTGVPVVRCACGNPLAPPAALAAPVSKLRFQGDEWEDWNIKRLAAVRPAEEPIKTFVLSDVVAAQNLPPNAAPPPPLAIAPGEPVPFVATPEVVEQAEQTLRAEQANTGESSVPNGDTVTDDQTSDSTGTDDSSDTDTTQDTGTEETEDTGTVTESPAGETGDAPAVDESDTPVVDPALAPDADGESPVEEPTEPVVATDPAALPAEDAPGAEVVPPVIPVLPPITEYLPEITDILPTSELPAAP</sequence>
<keyword evidence="2" id="KW-0812">Transmembrane</keyword>
<dbReference type="KEGG" id="mjl:Mjls_0937"/>
<feature type="compositionally biased region" description="Polar residues" evidence="1">
    <location>
        <begin position="278"/>
        <end position="288"/>
    </location>
</feature>
<dbReference type="Pfam" id="PF20568">
    <property type="entry name" value="DUF6777"/>
    <property type="match status" value="1"/>
</dbReference>
<evidence type="ECO:0000313" key="4">
    <source>
        <dbReference type="EMBL" id="ABN96746.1"/>
    </source>
</evidence>
<name>A0A5Q5CCC2_MYCSJ</name>
<feature type="region of interest" description="Disordered" evidence="1">
    <location>
        <begin position="277"/>
        <end position="368"/>
    </location>
</feature>
<keyword evidence="2" id="KW-1133">Transmembrane helix</keyword>
<gene>
    <name evidence="4" type="ordered locus">Mjls_0937</name>
</gene>
<protein>
    <recommendedName>
        <fullName evidence="3">DUF6777 domain-containing protein</fullName>
    </recommendedName>
</protein>
<accession>A0A5Q5CCC2</accession>
<feature type="domain" description="DUF6777" evidence="3">
    <location>
        <begin position="84"/>
        <end position="237"/>
    </location>
</feature>
<feature type="compositionally biased region" description="Low complexity" evidence="1">
    <location>
        <begin position="298"/>
        <end position="315"/>
    </location>
</feature>
<dbReference type="EMBL" id="CP000580">
    <property type="protein sequence ID" value="ABN96746.1"/>
    <property type="molecule type" value="Genomic_DNA"/>
</dbReference>
<feature type="transmembrane region" description="Helical" evidence="2">
    <location>
        <begin position="12"/>
        <end position="30"/>
    </location>
</feature>
<evidence type="ECO:0000256" key="1">
    <source>
        <dbReference type="SAM" id="MobiDB-lite"/>
    </source>
</evidence>
<keyword evidence="2" id="KW-0472">Membrane</keyword>
<feature type="compositionally biased region" description="Acidic residues" evidence="1">
    <location>
        <begin position="356"/>
        <end position="366"/>
    </location>
</feature>
<evidence type="ECO:0000256" key="2">
    <source>
        <dbReference type="SAM" id="Phobius"/>
    </source>
</evidence>
<proteinExistence type="predicted"/>
<dbReference type="InterPro" id="IPR046704">
    <property type="entry name" value="DUF6777"/>
</dbReference>
<organism evidence="4">
    <name type="scientific">Mycobacterium sp. (strain JLS)</name>
    <dbReference type="NCBI Taxonomy" id="164757"/>
    <lineage>
        <taxon>Bacteria</taxon>
        <taxon>Bacillati</taxon>
        <taxon>Actinomycetota</taxon>
        <taxon>Actinomycetes</taxon>
        <taxon>Mycobacteriales</taxon>
        <taxon>Mycobacteriaceae</taxon>
        <taxon>Mycobacterium</taxon>
    </lineage>
</organism>
<reference evidence="4" key="1">
    <citation type="submission" date="2007-02" db="EMBL/GenBank/DDBJ databases">
        <title>Complete sequence of Mycobacterium sp. JLS.</title>
        <authorList>
            <consortium name="US DOE Joint Genome Institute"/>
            <person name="Copeland A."/>
            <person name="Lucas S."/>
            <person name="Lapidus A."/>
            <person name="Barry K."/>
            <person name="Detter J.C."/>
            <person name="Glavina del Rio T."/>
            <person name="Hammon N."/>
            <person name="Israni S."/>
            <person name="Dalin E."/>
            <person name="Tice H."/>
            <person name="Pitluck S."/>
            <person name="Chain P."/>
            <person name="Malfatti S."/>
            <person name="Shin M."/>
            <person name="Vergez L."/>
            <person name="Schmutz J."/>
            <person name="Larimer F."/>
            <person name="Land M."/>
            <person name="Hauser L."/>
            <person name="Kyrpides N."/>
            <person name="Mikhailova N."/>
            <person name="Miller C.D."/>
            <person name="Anderson A.J."/>
            <person name="Sims R.C."/>
            <person name="Richardson P."/>
        </authorList>
    </citation>
    <scope>NUCLEOTIDE SEQUENCE [LARGE SCALE GENOMIC DNA]</scope>
    <source>
        <strain evidence="4">JLS</strain>
    </source>
</reference>
<evidence type="ECO:0000259" key="3">
    <source>
        <dbReference type="Pfam" id="PF20568"/>
    </source>
</evidence>
<dbReference type="AlphaFoldDB" id="A0A5Q5CCC2"/>